<dbReference type="Proteomes" id="UP000186720">
    <property type="component" value="Unassembled WGS sequence"/>
</dbReference>
<evidence type="ECO:0000313" key="10">
    <source>
        <dbReference type="Proteomes" id="UP000186720"/>
    </source>
</evidence>
<accession>A0A1Q5ZT14</accession>
<comment type="similarity">
    <text evidence="2">Belongs to the acyltransferase 3 family.</text>
</comment>
<dbReference type="RefSeq" id="WP_083627247.1">
    <property type="nucleotide sequence ID" value="NZ_FPAM01000001.1"/>
</dbReference>
<evidence type="ECO:0000256" key="1">
    <source>
        <dbReference type="ARBA" id="ARBA00004651"/>
    </source>
</evidence>
<feature type="transmembrane region" description="Helical" evidence="7">
    <location>
        <begin position="258"/>
        <end position="275"/>
    </location>
</feature>
<keyword evidence="3" id="KW-1003">Cell membrane</keyword>
<evidence type="ECO:0000256" key="4">
    <source>
        <dbReference type="ARBA" id="ARBA00022692"/>
    </source>
</evidence>
<evidence type="ECO:0000256" key="6">
    <source>
        <dbReference type="ARBA" id="ARBA00023136"/>
    </source>
</evidence>
<comment type="subcellular location">
    <subcellularLocation>
        <location evidence="1">Cell membrane</location>
        <topology evidence="1">Multi-pass membrane protein</topology>
    </subcellularLocation>
</comment>
<dbReference type="InterPro" id="IPR002656">
    <property type="entry name" value="Acyl_transf_3_dom"/>
</dbReference>
<feature type="transmembrane region" description="Helical" evidence="7">
    <location>
        <begin position="287"/>
        <end position="308"/>
    </location>
</feature>
<keyword evidence="4 7" id="KW-0812">Transmembrane</keyword>
<keyword evidence="10" id="KW-1185">Reference proteome</keyword>
<feature type="transmembrane region" description="Helical" evidence="7">
    <location>
        <begin position="135"/>
        <end position="157"/>
    </location>
</feature>
<feature type="transmembrane region" description="Helical" evidence="7">
    <location>
        <begin position="320"/>
        <end position="342"/>
    </location>
</feature>
<evidence type="ECO:0000313" key="9">
    <source>
        <dbReference type="EMBL" id="OKS84818.1"/>
    </source>
</evidence>
<dbReference type="GO" id="GO:0009246">
    <property type="term" value="P:enterobacterial common antigen biosynthetic process"/>
    <property type="evidence" value="ECO:0007669"/>
    <property type="project" value="TreeGrafter"/>
</dbReference>
<feature type="domain" description="Acyltransferase 3" evidence="8">
    <location>
        <begin position="16"/>
        <end position="339"/>
    </location>
</feature>
<proteinExistence type="inferred from homology"/>
<evidence type="ECO:0000259" key="8">
    <source>
        <dbReference type="Pfam" id="PF01757"/>
    </source>
</evidence>
<organism evidence="9 10">
    <name type="scientific">Mucilaginibacter polytrichastri</name>
    <dbReference type="NCBI Taxonomy" id="1302689"/>
    <lineage>
        <taxon>Bacteria</taxon>
        <taxon>Pseudomonadati</taxon>
        <taxon>Bacteroidota</taxon>
        <taxon>Sphingobacteriia</taxon>
        <taxon>Sphingobacteriales</taxon>
        <taxon>Sphingobacteriaceae</taxon>
        <taxon>Mucilaginibacter</taxon>
    </lineage>
</organism>
<comment type="caution">
    <text evidence="9">The sequence shown here is derived from an EMBL/GenBank/DDBJ whole genome shotgun (WGS) entry which is preliminary data.</text>
</comment>
<keyword evidence="5 7" id="KW-1133">Transmembrane helix</keyword>
<dbReference type="OrthoDB" id="1495770at2"/>
<evidence type="ECO:0000256" key="7">
    <source>
        <dbReference type="SAM" id="Phobius"/>
    </source>
</evidence>
<feature type="transmembrane region" description="Helical" evidence="7">
    <location>
        <begin position="217"/>
        <end position="238"/>
    </location>
</feature>
<keyword evidence="6 7" id="KW-0472">Membrane</keyword>
<evidence type="ECO:0000256" key="5">
    <source>
        <dbReference type="ARBA" id="ARBA00022989"/>
    </source>
</evidence>
<feature type="transmembrane region" description="Helical" evidence="7">
    <location>
        <begin position="189"/>
        <end position="205"/>
    </location>
</feature>
<dbReference type="GO" id="GO:0016413">
    <property type="term" value="F:O-acetyltransferase activity"/>
    <property type="evidence" value="ECO:0007669"/>
    <property type="project" value="TreeGrafter"/>
</dbReference>
<gene>
    <name evidence="9" type="ORF">RG47T_0253</name>
</gene>
<evidence type="ECO:0000256" key="2">
    <source>
        <dbReference type="ARBA" id="ARBA00007400"/>
    </source>
</evidence>
<dbReference type="STRING" id="1302689.RG47T_0253"/>
<evidence type="ECO:0000256" key="3">
    <source>
        <dbReference type="ARBA" id="ARBA00022475"/>
    </source>
</evidence>
<feature type="transmembrane region" description="Helical" evidence="7">
    <location>
        <begin position="48"/>
        <end position="72"/>
    </location>
</feature>
<feature type="transmembrane region" description="Helical" evidence="7">
    <location>
        <begin position="93"/>
        <end position="113"/>
    </location>
</feature>
<dbReference type="EMBL" id="MPPL01000001">
    <property type="protein sequence ID" value="OKS84818.1"/>
    <property type="molecule type" value="Genomic_DNA"/>
</dbReference>
<dbReference type="GO" id="GO:0005886">
    <property type="term" value="C:plasma membrane"/>
    <property type="evidence" value="ECO:0007669"/>
    <property type="project" value="UniProtKB-SubCell"/>
</dbReference>
<dbReference type="Pfam" id="PF01757">
    <property type="entry name" value="Acyl_transf_3"/>
    <property type="match status" value="1"/>
</dbReference>
<dbReference type="PANTHER" id="PTHR40074:SF2">
    <property type="entry name" value="O-ACETYLTRANSFERASE WECH"/>
    <property type="match status" value="1"/>
</dbReference>
<sequence length="356" mass="41411">MHILNSTPDNLKRNYTFIDTIRCISMMGIVGEHSLGENNFAHGSTKSWAFIIIAQLIKFGTVIFFLLSGFLIGDKFADYTPGQYLRRRLSNTLGPWLFWSALFILCFCVNLFVKGRMYHDGRFTLSAILDEVKSVYLYTNYWFIINFMVSITLLLIFKRYLYNQYFGLTLLVITLFYCINIHFEWMDPRHTIAILGFILFLWLGVQLRKNWVAVDGWIKGCSYSLLVLFIVITFILSVFEIQSLQSGHSVDPYNTLRISNVIYSLVVFAFLLKIKEIKLINYLRPRATTYGIYLIHYVILIFLIPEIFHPMHVDVAEFNLTALLLFKLLTFVLAYGITWLLVMLLNNSPAKRLVGN</sequence>
<name>A0A1Q5ZT14_9SPHI</name>
<feature type="transmembrane region" description="Helical" evidence="7">
    <location>
        <begin position="164"/>
        <end position="183"/>
    </location>
</feature>
<dbReference type="PANTHER" id="PTHR40074">
    <property type="entry name" value="O-ACETYLTRANSFERASE WECH"/>
    <property type="match status" value="1"/>
</dbReference>
<dbReference type="AlphaFoldDB" id="A0A1Q5ZT14"/>
<protein>
    <recommendedName>
        <fullName evidence="8">Acyltransferase 3 domain-containing protein</fullName>
    </recommendedName>
</protein>
<reference evidence="9 10" key="1">
    <citation type="submission" date="2016-11" db="EMBL/GenBank/DDBJ databases">
        <title>Whole Genome Sequencing of Mucilaginibacter polytrichastri RG4-7(T) isolated from the moss sample.</title>
        <authorList>
            <person name="Li Y."/>
        </authorList>
    </citation>
    <scope>NUCLEOTIDE SEQUENCE [LARGE SCALE GENOMIC DNA]</scope>
    <source>
        <strain evidence="9 10">RG4-7</strain>
    </source>
</reference>